<dbReference type="InterPro" id="IPR005240">
    <property type="entry name" value="DUF389"/>
</dbReference>
<dbReference type="Pfam" id="PF03729">
    <property type="entry name" value="DUF308"/>
    <property type="match status" value="2"/>
</dbReference>
<feature type="transmembrane region" description="Helical" evidence="2">
    <location>
        <begin position="71"/>
        <end position="90"/>
    </location>
</feature>
<feature type="transmembrane region" description="Helical" evidence="2">
    <location>
        <begin position="440"/>
        <end position="460"/>
    </location>
</feature>
<protein>
    <submittedName>
        <fullName evidence="3">Putative hydrophobic protein (TIGR00271 family)</fullName>
    </submittedName>
</protein>
<sequence length="544" mass="55644">MTDRHDPAGPNPDSVRPALSVEPDDVPSTVPDGYRIVPLTREVLLDTTVVRAAAGVVIGLLVLAWPTRTNAVLGVLVGVGFVVYSTLSLIDGIRRGRPRADLVLSGAGAALGLLLMLDIGNAHSNVGRLAGVGLVGMAIHQLTRRRGAPKRETIAVAGAFAALGALTFAFPSQVIATSTSLVAALWVVIGVIAIVTTLDARRPGTVGYTGAVEAIGSWLEAQSATIDHRDELADRLTYAGVGAQSRVVRYLLLMTFAAAIASGGIIADSTAVVIGAMLIAPLMTPLMGMAMSLGMGWPNRLARAAGIAGAGILLAIAIGLVLGWTAPVVIDTAVNTQITSRIEPNVLDLIIAVAAGGAGAYGLSRPDVSDALPGVAIAISLVPPLAVSGIGISQGDATAASGALLLFGTNAVAILLVGGFTFVVTGVVPTYRVAEGQRRVTTSLAAVIALAAMVVGALLLNGQQAATDLVNRSTLETTVDEWLDDSGPRVLSITNDRNHVDVDLVGELDDVPDVDDLAADLTEALGRDTTVDVRIRLETTLSGG</sequence>
<comment type="caution">
    <text evidence="3">The sequence shown here is derived from an EMBL/GenBank/DDBJ whole genome shotgun (WGS) entry which is preliminary data.</text>
</comment>
<dbReference type="AlphaFoldDB" id="A0A4R7HWT5"/>
<evidence type="ECO:0000313" key="4">
    <source>
        <dbReference type="Proteomes" id="UP000294558"/>
    </source>
</evidence>
<feature type="transmembrane region" description="Helical" evidence="2">
    <location>
        <begin position="404"/>
        <end position="428"/>
    </location>
</feature>
<reference evidence="3 4" key="1">
    <citation type="submission" date="2019-03" db="EMBL/GenBank/DDBJ databases">
        <title>Sequencing the genomes of 1000 actinobacteria strains.</title>
        <authorList>
            <person name="Klenk H.-P."/>
        </authorList>
    </citation>
    <scope>NUCLEOTIDE SEQUENCE [LARGE SCALE GENOMIC DNA]</scope>
    <source>
        <strain evidence="3 4">DSM 18936</strain>
    </source>
</reference>
<accession>A0A4R7HWT5</accession>
<keyword evidence="2" id="KW-1133">Transmembrane helix</keyword>
<feature type="transmembrane region" description="Helical" evidence="2">
    <location>
        <begin position="43"/>
        <end position="65"/>
    </location>
</feature>
<organism evidence="3 4">
    <name type="scientific">Ilumatobacter fluminis</name>
    <dbReference type="NCBI Taxonomy" id="467091"/>
    <lineage>
        <taxon>Bacteria</taxon>
        <taxon>Bacillati</taxon>
        <taxon>Actinomycetota</taxon>
        <taxon>Acidimicrobiia</taxon>
        <taxon>Acidimicrobiales</taxon>
        <taxon>Ilumatobacteraceae</taxon>
        <taxon>Ilumatobacter</taxon>
    </lineage>
</organism>
<feature type="transmembrane region" description="Helical" evidence="2">
    <location>
        <begin position="154"/>
        <end position="175"/>
    </location>
</feature>
<gene>
    <name evidence="3" type="ORF">BDK89_1160</name>
</gene>
<dbReference type="PANTHER" id="PTHR20992">
    <property type="entry name" value="AT15442P-RELATED"/>
    <property type="match status" value="1"/>
</dbReference>
<dbReference type="EMBL" id="SOAU01000001">
    <property type="protein sequence ID" value="TDT15587.1"/>
    <property type="molecule type" value="Genomic_DNA"/>
</dbReference>
<dbReference type="PANTHER" id="PTHR20992:SF9">
    <property type="entry name" value="AT15442P-RELATED"/>
    <property type="match status" value="1"/>
</dbReference>
<feature type="transmembrane region" description="Helical" evidence="2">
    <location>
        <begin position="272"/>
        <end position="293"/>
    </location>
</feature>
<feature type="transmembrane region" description="Helical" evidence="2">
    <location>
        <begin position="371"/>
        <end position="392"/>
    </location>
</feature>
<dbReference type="InterPro" id="IPR005325">
    <property type="entry name" value="DUF308_memb"/>
</dbReference>
<proteinExistence type="predicted"/>
<dbReference type="Proteomes" id="UP000294558">
    <property type="component" value="Unassembled WGS sequence"/>
</dbReference>
<evidence type="ECO:0000256" key="2">
    <source>
        <dbReference type="SAM" id="Phobius"/>
    </source>
</evidence>
<feature type="transmembrane region" description="Helical" evidence="2">
    <location>
        <begin position="181"/>
        <end position="198"/>
    </location>
</feature>
<evidence type="ECO:0000313" key="3">
    <source>
        <dbReference type="EMBL" id="TDT15587.1"/>
    </source>
</evidence>
<keyword evidence="2" id="KW-0472">Membrane</keyword>
<feature type="transmembrane region" description="Helical" evidence="2">
    <location>
        <begin position="305"/>
        <end position="326"/>
    </location>
</feature>
<dbReference type="Pfam" id="PF04087">
    <property type="entry name" value="DUF389"/>
    <property type="match status" value="1"/>
</dbReference>
<name>A0A4R7HWT5_9ACTN</name>
<keyword evidence="2" id="KW-0812">Transmembrane</keyword>
<feature type="region of interest" description="Disordered" evidence="1">
    <location>
        <begin position="1"/>
        <end position="27"/>
    </location>
</feature>
<dbReference type="OrthoDB" id="9790659at2"/>
<dbReference type="RefSeq" id="WP_133868025.1">
    <property type="nucleotide sequence ID" value="NZ_SOAU01000001.1"/>
</dbReference>
<evidence type="ECO:0000256" key="1">
    <source>
        <dbReference type="SAM" id="MobiDB-lite"/>
    </source>
</evidence>
<feature type="transmembrane region" description="Helical" evidence="2">
    <location>
        <begin position="247"/>
        <end position="266"/>
    </location>
</feature>
<keyword evidence="4" id="KW-1185">Reference proteome</keyword>